<evidence type="ECO:0000313" key="2">
    <source>
        <dbReference type="EMBL" id="CAA9385056.1"/>
    </source>
</evidence>
<sequence length="74" mass="7857">WSPAPPREPPGAAAPRSGHSPRHVRSHRSVATHMAGRANGCERTYATGWRSSRSRCSPPAQSPLSCSCCFALSA</sequence>
<feature type="compositionally biased region" description="Basic residues" evidence="1">
    <location>
        <begin position="19"/>
        <end position="30"/>
    </location>
</feature>
<gene>
    <name evidence="2" type="ORF">AVDCRST_MAG21-1947</name>
</gene>
<protein>
    <submittedName>
        <fullName evidence="2">Uncharacterized protein</fullName>
    </submittedName>
</protein>
<dbReference type="AlphaFoldDB" id="A0A6J4NFW8"/>
<reference evidence="2" key="1">
    <citation type="submission" date="2020-02" db="EMBL/GenBank/DDBJ databases">
        <authorList>
            <person name="Meier V. D."/>
        </authorList>
    </citation>
    <scope>NUCLEOTIDE SEQUENCE</scope>
    <source>
        <strain evidence="2">AVDCRST_MAG21</strain>
    </source>
</reference>
<proteinExistence type="predicted"/>
<organism evidence="2">
    <name type="scientific">uncultured Nocardioidaceae bacterium</name>
    <dbReference type="NCBI Taxonomy" id="253824"/>
    <lineage>
        <taxon>Bacteria</taxon>
        <taxon>Bacillati</taxon>
        <taxon>Actinomycetota</taxon>
        <taxon>Actinomycetes</taxon>
        <taxon>Propionibacteriales</taxon>
        <taxon>Nocardioidaceae</taxon>
        <taxon>environmental samples</taxon>
    </lineage>
</organism>
<accession>A0A6J4NFW8</accession>
<name>A0A6J4NFW8_9ACTN</name>
<feature type="non-terminal residue" evidence="2">
    <location>
        <position position="74"/>
    </location>
</feature>
<evidence type="ECO:0000256" key="1">
    <source>
        <dbReference type="SAM" id="MobiDB-lite"/>
    </source>
</evidence>
<dbReference type="EMBL" id="CADCUL010000172">
    <property type="protein sequence ID" value="CAA9385056.1"/>
    <property type="molecule type" value="Genomic_DNA"/>
</dbReference>
<feature type="region of interest" description="Disordered" evidence="1">
    <location>
        <begin position="1"/>
        <end position="37"/>
    </location>
</feature>
<feature type="non-terminal residue" evidence="2">
    <location>
        <position position="1"/>
    </location>
</feature>